<name>A0A226E5V2_FOLCA</name>
<gene>
    <name evidence="2" type="ORF">Fcan01_13715</name>
</gene>
<keyword evidence="1" id="KW-0812">Transmembrane</keyword>
<reference evidence="2 3" key="1">
    <citation type="submission" date="2015-12" db="EMBL/GenBank/DDBJ databases">
        <title>The genome of Folsomia candida.</title>
        <authorList>
            <person name="Faddeeva A."/>
            <person name="Derks M.F."/>
            <person name="Anvar Y."/>
            <person name="Smit S."/>
            <person name="Van Straalen N."/>
            <person name="Roelofs D."/>
        </authorList>
    </citation>
    <scope>NUCLEOTIDE SEQUENCE [LARGE SCALE GENOMIC DNA]</scope>
    <source>
        <strain evidence="2 3">VU population</strain>
        <tissue evidence="2">Whole body</tissue>
    </source>
</reference>
<sequence length="190" mass="20856">MTRSNNGIHLMSWIILIVSGVFLWESCEGIMCYSCTTIIDNGVTKPGNQTCTLFNTATEEERRARFSEICPPGVKVCSQSEKRGFLGHSSGSSYDIIQKGCYARSFVNKARFNVCENVGGASSGDDARKERICLCDTDYCDLMDVGGDDERGDDDASSSADGTSVSFCLNLITLSASIIMRRISQFRNLY</sequence>
<protein>
    <submittedName>
        <fullName evidence="2">Uncharacterized protein</fullName>
    </submittedName>
</protein>
<comment type="caution">
    <text evidence="2">The sequence shown here is derived from an EMBL/GenBank/DDBJ whole genome shotgun (WGS) entry which is preliminary data.</text>
</comment>
<evidence type="ECO:0000313" key="2">
    <source>
        <dbReference type="EMBL" id="OXA51936.1"/>
    </source>
</evidence>
<accession>A0A226E5V2</accession>
<dbReference type="Proteomes" id="UP000198287">
    <property type="component" value="Unassembled WGS sequence"/>
</dbReference>
<feature type="transmembrane region" description="Helical" evidence="1">
    <location>
        <begin position="7"/>
        <end position="24"/>
    </location>
</feature>
<keyword evidence="1" id="KW-0472">Membrane</keyword>
<proteinExistence type="predicted"/>
<evidence type="ECO:0000313" key="3">
    <source>
        <dbReference type="Proteomes" id="UP000198287"/>
    </source>
</evidence>
<keyword evidence="3" id="KW-1185">Reference proteome</keyword>
<evidence type="ECO:0000256" key="1">
    <source>
        <dbReference type="SAM" id="Phobius"/>
    </source>
</evidence>
<keyword evidence="1" id="KW-1133">Transmembrane helix</keyword>
<dbReference type="AlphaFoldDB" id="A0A226E5V2"/>
<organism evidence="2 3">
    <name type="scientific">Folsomia candida</name>
    <name type="common">Springtail</name>
    <dbReference type="NCBI Taxonomy" id="158441"/>
    <lineage>
        <taxon>Eukaryota</taxon>
        <taxon>Metazoa</taxon>
        <taxon>Ecdysozoa</taxon>
        <taxon>Arthropoda</taxon>
        <taxon>Hexapoda</taxon>
        <taxon>Collembola</taxon>
        <taxon>Entomobryomorpha</taxon>
        <taxon>Isotomoidea</taxon>
        <taxon>Isotomidae</taxon>
        <taxon>Proisotominae</taxon>
        <taxon>Folsomia</taxon>
    </lineage>
</organism>
<dbReference type="EMBL" id="LNIX01000007">
    <property type="protein sequence ID" value="OXA51936.1"/>
    <property type="molecule type" value="Genomic_DNA"/>
</dbReference>